<accession>A0ABD1QKM8</accession>
<dbReference type="Proteomes" id="UP001604336">
    <property type="component" value="Unassembled WGS sequence"/>
</dbReference>
<protein>
    <submittedName>
        <fullName evidence="2">Uncharacterized protein</fullName>
    </submittedName>
</protein>
<keyword evidence="1" id="KW-1133">Transmembrane helix</keyword>
<keyword evidence="3" id="KW-1185">Reference proteome</keyword>
<proteinExistence type="predicted"/>
<dbReference type="InterPro" id="IPR040411">
    <property type="entry name" value="At5g23160-like"/>
</dbReference>
<organism evidence="2 3">
    <name type="scientific">Abeliophyllum distichum</name>
    <dbReference type="NCBI Taxonomy" id="126358"/>
    <lineage>
        <taxon>Eukaryota</taxon>
        <taxon>Viridiplantae</taxon>
        <taxon>Streptophyta</taxon>
        <taxon>Embryophyta</taxon>
        <taxon>Tracheophyta</taxon>
        <taxon>Spermatophyta</taxon>
        <taxon>Magnoliopsida</taxon>
        <taxon>eudicotyledons</taxon>
        <taxon>Gunneridae</taxon>
        <taxon>Pentapetalae</taxon>
        <taxon>asterids</taxon>
        <taxon>lamiids</taxon>
        <taxon>Lamiales</taxon>
        <taxon>Oleaceae</taxon>
        <taxon>Forsythieae</taxon>
        <taxon>Abeliophyllum</taxon>
    </lineage>
</organism>
<comment type="caution">
    <text evidence="2">The sequence shown here is derived from an EMBL/GenBank/DDBJ whole genome shotgun (WGS) entry which is preliminary data.</text>
</comment>
<keyword evidence="1" id="KW-0472">Membrane</keyword>
<dbReference type="PANTHER" id="PTHR34379">
    <property type="entry name" value="OS07G0553800 PROTEIN"/>
    <property type="match status" value="1"/>
</dbReference>
<gene>
    <name evidence="2" type="ORF">Adt_37513</name>
</gene>
<dbReference type="AlphaFoldDB" id="A0ABD1QKM8"/>
<dbReference type="EMBL" id="JBFOLK010000011">
    <property type="protein sequence ID" value="KAL2476777.1"/>
    <property type="molecule type" value="Genomic_DNA"/>
</dbReference>
<evidence type="ECO:0000256" key="1">
    <source>
        <dbReference type="SAM" id="Phobius"/>
    </source>
</evidence>
<dbReference type="PANTHER" id="PTHR34379:SF15">
    <property type="entry name" value="PROTEIN, PUTATIVE-RELATED"/>
    <property type="match status" value="1"/>
</dbReference>
<keyword evidence="1" id="KW-0812">Transmembrane</keyword>
<sequence length="248" mass="28257">MKNKFFFCFRPPLVIETDQSHVLHSDNGISTSIIVAKNQKKPTSSTIKSTLLDKNQCIKDSGHNFQGKNMSEKRLISVKASLRNRASDKNIHRLNPQSEEVISRNIGKSLKDFGSDKSAKPKGIEANIQEISSDASSSSNLWYESKNLVPLSMKKLSSQSMPIPTDETDHMTTNTCPISYNNWGLIFITLALFLTIFWGKMLAILFALVWLYFFPLRQNMMQSTRDGEFKRVQREECTQCTKHRALML</sequence>
<evidence type="ECO:0000313" key="2">
    <source>
        <dbReference type="EMBL" id="KAL2476777.1"/>
    </source>
</evidence>
<feature type="transmembrane region" description="Helical" evidence="1">
    <location>
        <begin position="183"/>
        <end position="213"/>
    </location>
</feature>
<reference evidence="3" key="1">
    <citation type="submission" date="2024-07" db="EMBL/GenBank/DDBJ databases">
        <title>Two chromosome-level genome assemblies of Korean endemic species Abeliophyllum distichum and Forsythia ovata (Oleaceae).</title>
        <authorList>
            <person name="Jang H."/>
        </authorList>
    </citation>
    <scope>NUCLEOTIDE SEQUENCE [LARGE SCALE GENOMIC DNA]</scope>
</reference>
<name>A0ABD1QKM8_9LAMI</name>
<evidence type="ECO:0000313" key="3">
    <source>
        <dbReference type="Proteomes" id="UP001604336"/>
    </source>
</evidence>